<evidence type="ECO:0000313" key="2">
    <source>
        <dbReference type="Proteomes" id="UP001157418"/>
    </source>
</evidence>
<keyword evidence="2" id="KW-1185">Reference proteome</keyword>
<accession>A0AAU9M776</accession>
<proteinExistence type="predicted"/>
<sequence length="121" mass="14222">MAYKSINHITLLYHIHLHYQSENQTTKTTPKRMKPAEMESIIQMLIGQAEEEVTALTNLQSDFFFHKEMKNEVLENMSRCPKYTNYLQMKDILTSSTYDASKRIQAIYKLQKETEATINDL</sequence>
<comment type="caution">
    <text evidence="1">The sequence shown here is derived from an EMBL/GenBank/DDBJ whole genome shotgun (WGS) entry which is preliminary data.</text>
</comment>
<evidence type="ECO:0000313" key="1">
    <source>
        <dbReference type="EMBL" id="CAH1421336.1"/>
    </source>
</evidence>
<dbReference type="Proteomes" id="UP001157418">
    <property type="component" value="Unassembled WGS sequence"/>
</dbReference>
<protein>
    <submittedName>
        <fullName evidence="1">Uncharacterized protein</fullName>
    </submittedName>
</protein>
<name>A0AAU9M776_9ASTR</name>
<reference evidence="1 2" key="1">
    <citation type="submission" date="2022-01" db="EMBL/GenBank/DDBJ databases">
        <authorList>
            <person name="Xiong W."/>
            <person name="Schranz E."/>
        </authorList>
    </citation>
    <scope>NUCLEOTIDE SEQUENCE [LARGE SCALE GENOMIC DNA]</scope>
</reference>
<dbReference type="EMBL" id="CAKMRJ010001112">
    <property type="protein sequence ID" value="CAH1421336.1"/>
    <property type="molecule type" value="Genomic_DNA"/>
</dbReference>
<dbReference type="AlphaFoldDB" id="A0AAU9M776"/>
<organism evidence="1 2">
    <name type="scientific">Lactuca virosa</name>
    <dbReference type="NCBI Taxonomy" id="75947"/>
    <lineage>
        <taxon>Eukaryota</taxon>
        <taxon>Viridiplantae</taxon>
        <taxon>Streptophyta</taxon>
        <taxon>Embryophyta</taxon>
        <taxon>Tracheophyta</taxon>
        <taxon>Spermatophyta</taxon>
        <taxon>Magnoliopsida</taxon>
        <taxon>eudicotyledons</taxon>
        <taxon>Gunneridae</taxon>
        <taxon>Pentapetalae</taxon>
        <taxon>asterids</taxon>
        <taxon>campanulids</taxon>
        <taxon>Asterales</taxon>
        <taxon>Asteraceae</taxon>
        <taxon>Cichorioideae</taxon>
        <taxon>Cichorieae</taxon>
        <taxon>Lactucinae</taxon>
        <taxon>Lactuca</taxon>
    </lineage>
</organism>
<gene>
    <name evidence="1" type="ORF">LVIROSA_LOCUS8745</name>
</gene>